<sequence length="219" mass="23873">MTSGNRGSSTDRVGGREKKREEKKHRCERDTSSGCHLHDQPGPGTNCNQDSLMVALPAAQGPARTLASSTDSVDGDSAELLKNFEVHSLSSHHCKLPTITTRWQKRINHRAADTDLGPPVETQQKELKMKNKSLSAQLDPWLQSFASISAAFPWSHITELTGVTYGTVTCHRSSDSRDTSTKFPATFLLPVILYPVLSLEATYPILQDLCGSAGVSLVN</sequence>
<proteinExistence type="predicted"/>
<dbReference type="Proteomes" id="UP000550707">
    <property type="component" value="Unassembled WGS sequence"/>
</dbReference>
<comment type="caution">
    <text evidence="2">The sequence shown here is derived from an EMBL/GenBank/DDBJ whole genome shotgun (WGS) entry which is preliminary data.</text>
</comment>
<reference evidence="2 3" key="1">
    <citation type="journal article" date="2020" name="Nature">
        <title>Six reference-quality genomes reveal evolution of bat adaptations.</title>
        <authorList>
            <person name="Jebb D."/>
            <person name="Huang Z."/>
            <person name="Pippel M."/>
            <person name="Hughes G.M."/>
            <person name="Lavrichenko K."/>
            <person name="Devanna P."/>
            <person name="Winkler S."/>
            <person name="Jermiin L.S."/>
            <person name="Skirmuntt E.C."/>
            <person name="Katzourakis A."/>
            <person name="Burkitt-Gray L."/>
            <person name="Ray D.A."/>
            <person name="Sullivan K.A.M."/>
            <person name="Roscito J.G."/>
            <person name="Kirilenko B.M."/>
            <person name="Davalos L.M."/>
            <person name="Corthals A.P."/>
            <person name="Power M.L."/>
            <person name="Jones G."/>
            <person name="Ransome R.D."/>
            <person name="Dechmann D.K.N."/>
            <person name="Locatelli A.G."/>
            <person name="Puechmaille S.J."/>
            <person name="Fedrigo O."/>
            <person name="Jarvis E.D."/>
            <person name="Hiller M."/>
            <person name="Vernes S.C."/>
            <person name="Myers E.W."/>
            <person name="Teeling E.C."/>
        </authorList>
    </citation>
    <scope>NUCLEOTIDE SEQUENCE [LARGE SCALE GENOMIC DNA]</scope>
    <source>
        <strain evidence="2">MMolMol1</strain>
        <tissue evidence="2">Muscle</tissue>
    </source>
</reference>
<dbReference type="AlphaFoldDB" id="A0A7J8JW93"/>
<accession>A0A7J8JW93</accession>
<dbReference type="InParanoid" id="A0A7J8JW93"/>
<evidence type="ECO:0000313" key="3">
    <source>
        <dbReference type="Proteomes" id="UP000550707"/>
    </source>
</evidence>
<protein>
    <submittedName>
        <fullName evidence="2">Uncharacterized protein</fullName>
    </submittedName>
</protein>
<feature type="compositionally biased region" description="Polar residues" evidence="1">
    <location>
        <begin position="1"/>
        <end position="11"/>
    </location>
</feature>
<gene>
    <name evidence="2" type="ORF">HJG59_007835</name>
</gene>
<feature type="region of interest" description="Disordered" evidence="1">
    <location>
        <begin position="1"/>
        <end position="46"/>
    </location>
</feature>
<keyword evidence="3" id="KW-1185">Reference proteome</keyword>
<evidence type="ECO:0000256" key="1">
    <source>
        <dbReference type="SAM" id="MobiDB-lite"/>
    </source>
</evidence>
<dbReference type="EMBL" id="JACASF010000001">
    <property type="protein sequence ID" value="KAF6500781.1"/>
    <property type="molecule type" value="Genomic_DNA"/>
</dbReference>
<feature type="compositionally biased region" description="Basic and acidic residues" evidence="1">
    <location>
        <begin position="13"/>
        <end position="39"/>
    </location>
</feature>
<organism evidence="2 3">
    <name type="scientific">Molossus molossus</name>
    <name type="common">Pallas' mastiff bat</name>
    <name type="synonym">Vespertilio molossus</name>
    <dbReference type="NCBI Taxonomy" id="27622"/>
    <lineage>
        <taxon>Eukaryota</taxon>
        <taxon>Metazoa</taxon>
        <taxon>Chordata</taxon>
        <taxon>Craniata</taxon>
        <taxon>Vertebrata</taxon>
        <taxon>Euteleostomi</taxon>
        <taxon>Mammalia</taxon>
        <taxon>Eutheria</taxon>
        <taxon>Laurasiatheria</taxon>
        <taxon>Chiroptera</taxon>
        <taxon>Yangochiroptera</taxon>
        <taxon>Molossidae</taxon>
        <taxon>Molossus</taxon>
    </lineage>
</organism>
<evidence type="ECO:0000313" key="2">
    <source>
        <dbReference type="EMBL" id="KAF6500781.1"/>
    </source>
</evidence>
<name>A0A7J8JW93_MOLMO</name>